<keyword evidence="6" id="KW-0831">Ubiquinone biosynthesis</keyword>
<dbReference type="InterPro" id="IPR010232">
    <property type="entry name" value="UbiB"/>
</dbReference>
<evidence type="ECO:0000256" key="11">
    <source>
        <dbReference type="ARBA" id="ARBA00022989"/>
    </source>
</evidence>
<keyword evidence="9" id="KW-0418">Kinase</keyword>
<dbReference type="EMBL" id="CP119312">
    <property type="protein sequence ID" value="WEK03958.1"/>
    <property type="molecule type" value="Genomic_DNA"/>
</dbReference>
<keyword evidence="12 13" id="KW-0472">Membrane</keyword>
<evidence type="ECO:0000256" key="10">
    <source>
        <dbReference type="ARBA" id="ARBA00022840"/>
    </source>
</evidence>
<dbReference type="GO" id="GO:0006744">
    <property type="term" value="P:ubiquinone biosynthetic process"/>
    <property type="evidence" value="ECO:0007669"/>
    <property type="project" value="UniProtKB-KW"/>
</dbReference>
<proteinExistence type="inferred from homology"/>
<sequence>MILSAYYRLFRAGFVLAREGALSIVSELPPALAPLKFGIWLGRLVERPSVRKTGHVERLNKALNRLGPTYVKFGQTLATRPDVVGPKIANDLAGLQDKMEPFDPSLVPDILTLALGDKAAELTELSAPVAAASIAQVHKAKLKPAGGPNKVVAVKVLRPGVEGRFMADIESFYAAARLAEGFVRSTRRLRPMDVVETLDRSARLELDLRLEAAAISEMAENIKDDEGFVIPEVSWDHVAQNVLTTTWVDGIPIRDHAALDAAGVDRKVLASKVLQGFLKHAIRDGFFHADMHPGNLFADPRTGDVIAVDFGIMGRINRKERRFLADILYGFITRNYRLVAERHFDIGYVPKDQSVDDFALAIRSIGEPLHGRTASDISMAKVLGQLFTITDLFSMQTRPELVLLQKSMVLVEGVARALDPDLDIWTVAEPVVGDWLRKEEGPLGRFEDIKDHFKTIAEAAGRLPVIAAQAELALADYHANKARPRDTVMRWAILGLMGLAGVTMAVALVRLLALS</sequence>
<protein>
    <submittedName>
        <fullName evidence="15">2-polyprenylphenol 6-hydroxylase</fullName>
    </submittedName>
</protein>
<keyword evidence="8" id="KW-0547">Nucleotide-binding</keyword>
<evidence type="ECO:0000256" key="9">
    <source>
        <dbReference type="ARBA" id="ARBA00022777"/>
    </source>
</evidence>
<keyword evidence="7 13" id="KW-0812">Transmembrane</keyword>
<dbReference type="InterPro" id="IPR045308">
    <property type="entry name" value="UbiB_bact"/>
</dbReference>
<dbReference type="Pfam" id="PF03109">
    <property type="entry name" value="ABC1"/>
    <property type="match status" value="1"/>
</dbReference>
<dbReference type="InterPro" id="IPR050154">
    <property type="entry name" value="UbiB_kinase"/>
</dbReference>
<evidence type="ECO:0000256" key="8">
    <source>
        <dbReference type="ARBA" id="ARBA00022741"/>
    </source>
</evidence>
<evidence type="ECO:0000259" key="14">
    <source>
        <dbReference type="PROSITE" id="PS50011"/>
    </source>
</evidence>
<evidence type="ECO:0000256" key="7">
    <source>
        <dbReference type="ARBA" id="ARBA00022692"/>
    </source>
</evidence>
<accession>A0AAJ5VSE1</accession>
<dbReference type="InterPro" id="IPR000719">
    <property type="entry name" value="Prot_kinase_dom"/>
</dbReference>
<reference evidence="15" key="1">
    <citation type="submission" date="2023-03" db="EMBL/GenBank/DDBJ databases">
        <title>Andean soil-derived lignocellulolytic bacterial consortium as a source of novel taxa and putative plastic-active enzymes.</title>
        <authorList>
            <person name="Diaz-Garcia L."/>
            <person name="Chuvochina M."/>
            <person name="Feuerriegel G."/>
            <person name="Bunk B."/>
            <person name="Sproer C."/>
            <person name="Streit W.R."/>
            <person name="Rodriguez L.M."/>
            <person name="Overmann J."/>
            <person name="Jimenez D.J."/>
        </authorList>
    </citation>
    <scope>NUCLEOTIDE SEQUENCE</scope>
    <source>
        <strain evidence="15">MAG 4196</strain>
    </source>
</reference>
<dbReference type="Proteomes" id="UP001217476">
    <property type="component" value="Chromosome"/>
</dbReference>
<evidence type="ECO:0000256" key="1">
    <source>
        <dbReference type="ARBA" id="ARBA00005020"/>
    </source>
</evidence>
<dbReference type="PANTHER" id="PTHR10566">
    <property type="entry name" value="CHAPERONE-ACTIVITY OF BC1 COMPLEX CABC1 -RELATED"/>
    <property type="match status" value="1"/>
</dbReference>
<keyword evidence="5" id="KW-0808">Transferase</keyword>
<keyword evidence="4" id="KW-0997">Cell inner membrane</keyword>
<dbReference type="SUPFAM" id="SSF56112">
    <property type="entry name" value="Protein kinase-like (PK-like)"/>
    <property type="match status" value="1"/>
</dbReference>
<evidence type="ECO:0000256" key="5">
    <source>
        <dbReference type="ARBA" id="ARBA00022679"/>
    </source>
</evidence>
<feature type="domain" description="Protein kinase" evidence="14">
    <location>
        <begin position="123"/>
        <end position="515"/>
    </location>
</feature>
<dbReference type="GO" id="GO:0005524">
    <property type="term" value="F:ATP binding"/>
    <property type="evidence" value="ECO:0007669"/>
    <property type="project" value="UniProtKB-KW"/>
</dbReference>
<dbReference type="CDD" id="cd13972">
    <property type="entry name" value="UbiB"/>
    <property type="match status" value="1"/>
</dbReference>
<comment type="similarity">
    <text evidence="2">Belongs to the protein kinase superfamily. ADCK protein kinase family.</text>
</comment>
<evidence type="ECO:0000313" key="16">
    <source>
        <dbReference type="Proteomes" id="UP001217476"/>
    </source>
</evidence>
<dbReference type="InterPro" id="IPR004147">
    <property type="entry name" value="ABC1_dom"/>
</dbReference>
<keyword evidence="3" id="KW-1003">Cell membrane</keyword>
<evidence type="ECO:0000256" key="4">
    <source>
        <dbReference type="ARBA" id="ARBA00022519"/>
    </source>
</evidence>
<feature type="transmembrane region" description="Helical" evidence="13">
    <location>
        <begin position="491"/>
        <end position="513"/>
    </location>
</feature>
<evidence type="ECO:0000256" key="3">
    <source>
        <dbReference type="ARBA" id="ARBA00022475"/>
    </source>
</evidence>
<dbReference type="AlphaFoldDB" id="A0AAJ5VSE1"/>
<name>A0AAJ5VSE1_9HYPH</name>
<evidence type="ECO:0000313" key="15">
    <source>
        <dbReference type="EMBL" id="WEK03958.1"/>
    </source>
</evidence>
<dbReference type="GO" id="GO:0004672">
    <property type="term" value="F:protein kinase activity"/>
    <property type="evidence" value="ECO:0007669"/>
    <property type="project" value="InterPro"/>
</dbReference>
<evidence type="ECO:0000256" key="13">
    <source>
        <dbReference type="SAM" id="Phobius"/>
    </source>
</evidence>
<evidence type="ECO:0000256" key="2">
    <source>
        <dbReference type="ARBA" id="ARBA00009670"/>
    </source>
</evidence>
<dbReference type="PANTHER" id="PTHR10566:SF113">
    <property type="entry name" value="PROTEIN ACTIVITY OF BC1 COMPLEX KINASE 7, CHLOROPLASTIC"/>
    <property type="match status" value="1"/>
</dbReference>
<keyword evidence="11 13" id="KW-1133">Transmembrane helix</keyword>
<dbReference type="NCBIfam" id="TIGR01982">
    <property type="entry name" value="UbiB"/>
    <property type="match status" value="1"/>
</dbReference>
<evidence type="ECO:0000256" key="6">
    <source>
        <dbReference type="ARBA" id="ARBA00022688"/>
    </source>
</evidence>
<dbReference type="InterPro" id="IPR011009">
    <property type="entry name" value="Kinase-like_dom_sf"/>
</dbReference>
<gene>
    <name evidence="15" type="primary">ubiB</name>
    <name evidence="15" type="ORF">P0Y65_17470</name>
</gene>
<dbReference type="PROSITE" id="PS50011">
    <property type="entry name" value="PROTEIN_KINASE_DOM"/>
    <property type="match status" value="1"/>
</dbReference>
<comment type="pathway">
    <text evidence="1">Cofactor biosynthesis; ubiquinone biosynthesis [regulation].</text>
</comment>
<evidence type="ECO:0000256" key="12">
    <source>
        <dbReference type="ARBA" id="ARBA00023136"/>
    </source>
</evidence>
<keyword evidence="10" id="KW-0067">ATP-binding</keyword>
<organism evidence="15 16">
    <name type="scientific">Candidatus Devosia phytovorans</name>
    <dbReference type="NCBI Taxonomy" id="3121372"/>
    <lineage>
        <taxon>Bacteria</taxon>
        <taxon>Pseudomonadati</taxon>
        <taxon>Pseudomonadota</taxon>
        <taxon>Alphaproteobacteria</taxon>
        <taxon>Hyphomicrobiales</taxon>
        <taxon>Devosiaceae</taxon>
        <taxon>Devosia</taxon>
    </lineage>
</organism>